<sequence>MKPLLDVRNLELGLRHGGQAHRILKGVSFQIMPGETYGLVGESGSGKSVTSLAIIGLLKKPLQTLGGEIFFEGRNLLALPRREMRSLRGNRIAMVFQEPMSALNPLQTVGRQIAEMYVQHQGRSWAQAEKMAVEALASVRVPTPERRARDYPHQMSGGLRQRVMIAMALACDPALLIADEPTTALDVTVQAEVLKLIRELCAERGTAVLFISHDLGVIATMCQRVGVMYAGCLVEENATRDLFVSPRHEYTRGLLGALPKLGSRRLHGRQRLVDIDSFIADRSRLTETRFIAPRNPVPGEAG</sequence>
<dbReference type="CDD" id="cd03257">
    <property type="entry name" value="ABC_NikE_OppD_transporters"/>
    <property type="match status" value="1"/>
</dbReference>
<dbReference type="PROSITE" id="PS50893">
    <property type="entry name" value="ABC_TRANSPORTER_2"/>
    <property type="match status" value="1"/>
</dbReference>
<evidence type="ECO:0000256" key="4">
    <source>
        <dbReference type="ARBA" id="ARBA00022475"/>
    </source>
</evidence>
<evidence type="ECO:0000256" key="6">
    <source>
        <dbReference type="ARBA" id="ARBA00022840"/>
    </source>
</evidence>
<evidence type="ECO:0000256" key="7">
    <source>
        <dbReference type="ARBA" id="ARBA00023136"/>
    </source>
</evidence>
<accession>A0A7W9VU53</accession>
<evidence type="ECO:0000256" key="1">
    <source>
        <dbReference type="ARBA" id="ARBA00004417"/>
    </source>
</evidence>
<dbReference type="InterPro" id="IPR003593">
    <property type="entry name" value="AAA+_ATPase"/>
</dbReference>
<evidence type="ECO:0000313" key="9">
    <source>
        <dbReference type="EMBL" id="MBB6011341.1"/>
    </source>
</evidence>
<dbReference type="AlphaFoldDB" id="A0A7W9VU53"/>
<evidence type="ECO:0000313" key="10">
    <source>
        <dbReference type="Proteomes" id="UP000533306"/>
    </source>
</evidence>
<dbReference type="PANTHER" id="PTHR43297">
    <property type="entry name" value="OLIGOPEPTIDE TRANSPORT ATP-BINDING PROTEIN APPD"/>
    <property type="match status" value="1"/>
</dbReference>
<dbReference type="RefSeq" id="WP_183826004.1">
    <property type="nucleotide sequence ID" value="NZ_JACHEU010000001.1"/>
</dbReference>
<dbReference type="GO" id="GO:0016887">
    <property type="term" value="F:ATP hydrolysis activity"/>
    <property type="evidence" value="ECO:0007669"/>
    <property type="project" value="InterPro"/>
</dbReference>
<evidence type="ECO:0000256" key="3">
    <source>
        <dbReference type="ARBA" id="ARBA00022448"/>
    </source>
</evidence>
<dbReference type="InterPro" id="IPR050388">
    <property type="entry name" value="ABC_Ni/Peptide_Import"/>
</dbReference>
<organism evidence="9 10">
    <name type="scientific">Aquamicrobium lusatiense</name>
    <dbReference type="NCBI Taxonomy" id="89772"/>
    <lineage>
        <taxon>Bacteria</taxon>
        <taxon>Pseudomonadati</taxon>
        <taxon>Pseudomonadota</taxon>
        <taxon>Alphaproteobacteria</taxon>
        <taxon>Hyphomicrobiales</taxon>
        <taxon>Phyllobacteriaceae</taxon>
        <taxon>Aquamicrobium</taxon>
    </lineage>
</organism>
<dbReference type="GO" id="GO:0005524">
    <property type="term" value="F:ATP binding"/>
    <property type="evidence" value="ECO:0007669"/>
    <property type="project" value="UniProtKB-KW"/>
</dbReference>
<dbReference type="SMART" id="SM00382">
    <property type="entry name" value="AAA"/>
    <property type="match status" value="1"/>
</dbReference>
<keyword evidence="3" id="KW-0813">Transport</keyword>
<evidence type="ECO:0000256" key="2">
    <source>
        <dbReference type="ARBA" id="ARBA00005417"/>
    </source>
</evidence>
<evidence type="ECO:0000256" key="5">
    <source>
        <dbReference type="ARBA" id="ARBA00022741"/>
    </source>
</evidence>
<keyword evidence="6 9" id="KW-0067">ATP-binding</keyword>
<dbReference type="GO" id="GO:0055085">
    <property type="term" value="P:transmembrane transport"/>
    <property type="evidence" value="ECO:0007669"/>
    <property type="project" value="UniProtKB-ARBA"/>
</dbReference>
<evidence type="ECO:0000259" key="8">
    <source>
        <dbReference type="PROSITE" id="PS50893"/>
    </source>
</evidence>
<keyword evidence="5" id="KW-0547">Nucleotide-binding</keyword>
<comment type="similarity">
    <text evidence="2">Belongs to the ABC transporter superfamily.</text>
</comment>
<proteinExistence type="inferred from homology"/>
<name>A0A7W9VU53_9HYPH</name>
<comment type="caution">
    <text evidence="9">The sequence shown here is derived from an EMBL/GenBank/DDBJ whole genome shotgun (WGS) entry which is preliminary data.</text>
</comment>
<dbReference type="SUPFAM" id="SSF52540">
    <property type="entry name" value="P-loop containing nucleoside triphosphate hydrolases"/>
    <property type="match status" value="1"/>
</dbReference>
<dbReference type="InterPro" id="IPR027417">
    <property type="entry name" value="P-loop_NTPase"/>
</dbReference>
<keyword evidence="7" id="KW-0472">Membrane</keyword>
<comment type="subcellular location">
    <subcellularLocation>
        <location evidence="1">Cell inner membrane</location>
        <topology evidence="1">Peripheral membrane protein</topology>
    </subcellularLocation>
</comment>
<gene>
    <name evidence="9" type="ORF">HNR59_000686</name>
</gene>
<feature type="domain" description="ABC transporter" evidence="8">
    <location>
        <begin position="7"/>
        <end position="255"/>
    </location>
</feature>
<dbReference type="GO" id="GO:0005886">
    <property type="term" value="C:plasma membrane"/>
    <property type="evidence" value="ECO:0007669"/>
    <property type="project" value="UniProtKB-SubCell"/>
</dbReference>
<dbReference type="FunFam" id="3.40.50.300:FF:000016">
    <property type="entry name" value="Oligopeptide ABC transporter ATP-binding component"/>
    <property type="match status" value="1"/>
</dbReference>
<dbReference type="InterPro" id="IPR003439">
    <property type="entry name" value="ABC_transporter-like_ATP-bd"/>
</dbReference>
<dbReference type="Proteomes" id="UP000533306">
    <property type="component" value="Unassembled WGS sequence"/>
</dbReference>
<reference evidence="9 10" key="1">
    <citation type="submission" date="2020-08" db="EMBL/GenBank/DDBJ databases">
        <title>Genomic Encyclopedia of Type Strains, Phase IV (KMG-IV): sequencing the most valuable type-strain genomes for metagenomic binning, comparative biology and taxonomic classification.</title>
        <authorList>
            <person name="Goeker M."/>
        </authorList>
    </citation>
    <scope>NUCLEOTIDE SEQUENCE [LARGE SCALE GENOMIC DNA]</scope>
    <source>
        <strain evidence="9 10">DSM 11099</strain>
    </source>
</reference>
<dbReference type="Gene3D" id="3.40.50.300">
    <property type="entry name" value="P-loop containing nucleotide triphosphate hydrolases"/>
    <property type="match status" value="1"/>
</dbReference>
<keyword evidence="4" id="KW-1003">Cell membrane</keyword>
<keyword evidence="10" id="KW-1185">Reference proteome</keyword>
<dbReference type="EMBL" id="JACHEU010000001">
    <property type="protein sequence ID" value="MBB6011341.1"/>
    <property type="molecule type" value="Genomic_DNA"/>
</dbReference>
<dbReference type="Pfam" id="PF00005">
    <property type="entry name" value="ABC_tran"/>
    <property type="match status" value="1"/>
</dbReference>
<dbReference type="PANTHER" id="PTHR43297:SF2">
    <property type="entry name" value="DIPEPTIDE TRANSPORT ATP-BINDING PROTEIN DPPD"/>
    <property type="match status" value="1"/>
</dbReference>
<protein>
    <submittedName>
        <fullName evidence="9">Peptide/nickel transport system ATP-binding protein</fullName>
    </submittedName>
</protein>